<dbReference type="Proteomes" id="UP000324585">
    <property type="component" value="Unassembled WGS sequence"/>
</dbReference>
<comment type="caution">
    <text evidence="2">The sequence shown here is derived from an EMBL/GenBank/DDBJ whole genome shotgun (WGS) entry which is preliminary data.</text>
</comment>
<dbReference type="EMBL" id="VRMN01000006">
    <property type="protein sequence ID" value="KAA8493717.1"/>
    <property type="molecule type" value="Genomic_DNA"/>
</dbReference>
<evidence type="ECO:0000256" key="1">
    <source>
        <dbReference type="SAM" id="MobiDB-lite"/>
    </source>
</evidence>
<dbReference type="AlphaFoldDB" id="A0A5J4YTD2"/>
<feature type="region of interest" description="Disordered" evidence="1">
    <location>
        <begin position="218"/>
        <end position="274"/>
    </location>
</feature>
<evidence type="ECO:0000313" key="2">
    <source>
        <dbReference type="EMBL" id="KAA8493717.1"/>
    </source>
</evidence>
<sequence>MAPPPPRPRPPSRVTPRQALPGMPRQTMVWPDEPQLRASAPAGAQPAGVALDVNAHSHAREWHARGAGVVQHQQQQQQNVPLAVALQVPPFAYHPRAHVMMQTMPSRGDAASVQHMLQVQQLQAQQQLLLDQIHALQWQQRQQQLQQGHHHEVATTNAPPVGPGSQQSECGGAHVHARAQQNERKDVPRSASVTLHTRQAKNGAAHRIISSNLKRRHVDVSTGRHTASIPRRRRNQKYKAKLKNRVALGHKGSADRETHSEVPPASRTSGEEATVLQTREARGLEMMQFLDDAERKQEEQSRGARSSLSQPFEPPREDSDGAQSSCSRLVELPEEDDEGIQSDDMSGPVDLRAGEAGLRLLVEMAFNDKQSLDHPAPKAFIPQVADSDVESGEIPLYTSIGFHTVDFNSDAGAHSECGSQQSGYL</sequence>
<keyword evidence="3" id="KW-1185">Reference proteome</keyword>
<evidence type="ECO:0000313" key="3">
    <source>
        <dbReference type="Proteomes" id="UP000324585"/>
    </source>
</evidence>
<feature type="compositionally biased region" description="Basic and acidic residues" evidence="1">
    <location>
        <begin position="292"/>
        <end position="302"/>
    </location>
</feature>
<protein>
    <submittedName>
        <fullName evidence="2">Uncharacterized protein</fullName>
    </submittedName>
</protein>
<feature type="region of interest" description="Disordered" evidence="1">
    <location>
        <begin position="292"/>
        <end position="325"/>
    </location>
</feature>
<feature type="compositionally biased region" description="Pro residues" evidence="1">
    <location>
        <begin position="1"/>
        <end position="13"/>
    </location>
</feature>
<feature type="region of interest" description="Disordered" evidence="1">
    <location>
        <begin position="147"/>
        <end position="203"/>
    </location>
</feature>
<gene>
    <name evidence="2" type="ORF">FVE85_4854</name>
</gene>
<organism evidence="2 3">
    <name type="scientific">Porphyridium purpureum</name>
    <name type="common">Red alga</name>
    <name type="synonym">Porphyridium cruentum</name>
    <dbReference type="NCBI Taxonomy" id="35688"/>
    <lineage>
        <taxon>Eukaryota</taxon>
        <taxon>Rhodophyta</taxon>
        <taxon>Bangiophyceae</taxon>
        <taxon>Porphyridiales</taxon>
        <taxon>Porphyridiaceae</taxon>
        <taxon>Porphyridium</taxon>
    </lineage>
</organism>
<reference evidence="3" key="1">
    <citation type="journal article" date="2019" name="Nat. Commun.">
        <title>Expansion of phycobilisome linker gene families in mesophilic red algae.</title>
        <authorList>
            <person name="Lee J."/>
            <person name="Kim D."/>
            <person name="Bhattacharya D."/>
            <person name="Yoon H.S."/>
        </authorList>
    </citation>
    <scope>NUCLEOTIDE SEQUENCE [LARGE SCALE GENOMIC DNA]</scope>
    <source>
        <strain evidence="3">CCMP 1328</strain>
    </source>
</reference>
<feature type="region of interest" description="Disordered" evidence="1">
    <location>
        <begin position="1"/>
        <end position="40"/>
    </location>
</feature>
<feature type="compositionally biased region" description="Polar residues" evidence="1">
    <location>
        <begin position="154"/>
        <end position="169"/>
    </location>
</feature>
<feature type="compositionally biased region" description="Basic residues" evidence="1">
    <location>
        <begin position="230"/>
        <end position="244"/>
    </location>
</feature>
<accession>A0A5J4YTD2</accession>
<name>A0A5J4YTD2_PORPP</name>
<proteinExistence type="predicted"/>